<dbReference type="Pfam" id="PF01593">
    <property type="entry name" value="Amino_oxidase"/>
    <property type="match status" value="1"/>
</dbReference>
<dbReference type="Gene3D" id="3.50.50.60">
    <property type="entry name" value="FAD/NAD(P)-binding domain"/>
    <property type="match status" value="1"/>
</dbReference>
<keyword evidence="4" id="KW-0812">Transmembrane</keyword>
<evidence type="ECO:0000256" key="2">
    <source>
        <dbReference type="ARBA" id="ARBA00004362"/>
    </source>
</evidence>
<gene>
    <name evidence="13" type="ORF">LARSCL_LOCUS14873</name>
</gene>
<evidence type="ECO:0000256" key="9">
    <source>
        <dbReference type="ARBA" id="ARBA00048448"/>
    </source>
</evidence>
<keyword evidence="6 11" id="KW-0560">Oxidoreductase</keyword>
<name>A0AAV2AW27_9ARAC</name>
<comment type="cofactor">
    <cofactor evidence="1 11">
        <name>FAD</name>
        <dbReference type="ChEBI" id="CHEBI:57692"/>
    </cofactor>
</comment>
<dbReference type="Proteomes" id="UP001497382">
    <property type="component" value="Unassembled WGS sequence"/>
</dbReference>
<protein>
    <recommendedName>
        <fullName evidence="11">Amine oxidase</fullName>
        <ecNumber evidence="11">1.4.3.-</ecNumber>
    </recommendedName>
</protein>
<evidence type="ECO:0000256" key="5">
    <source>
        <dbReference type="ARBA" id="ARBA00022989"/>
    </source>
</evidence>
<dbReference type="GO" id="GO:0005741">
    <property type="term" value="C:mitochondrial outer membrane"/>
    <property type="evidence" value="ECO:0007669"/>
    <property type="project" value="UniProtKB-SubCell"/>
</dbReference>
<evidence type="ECO:0000256" key="4">
    <source>
        <dbReference type="ARBA" id="ARBA00022692"/>
    </source>
</evidence>
<proteinExistence type="inferred from homology"/>
<evidence type="ECO:0000259" key="12">
    <source>
        <dbReference type="Pfam" id="PF01593"/>
    </source>
</evidence>
<evidence type="ECO:0000256" key="10">
    <source>
        <dbReference type="PIRSR" id="PIRSR601613-1"/>
    </source>
</evidence>
<evidence type="ECO:0000256" key="3">
    <source>
        <dbReference type="ARBA" id="ARBA00005995"/>
    </source>
</evidence>
<comment type="subcellular location">
    <subcellularLocation>
        <location evidence="2">Mitochondrion outer membrane</location>
        <topology evidence="2">Single-pass type IV membrane protein</topology>
        <orientation evidence="2">Cytoplasmic side</orientation>
    </subcellularLocation>
</comment>
<dbReference type="SUPFAM" id="SSF51905">
    <property type="entry name" value="FAD/NAD(P)-binding domain"/>
    <property type="match status" value="1"/>
</dbReference>
<dbReference type="GO" id="GO:0050660">
    <property type="term" value="F:flavin adenine dinucleotide binding"/>
    <property type="evidence" value="ECO:0007669"/>
    <property type="project" value="TreeGrafter"/>
</dbReference>
<accession>A0AAV2AW27</accession>
<keyword evidence="11" id="KW-0285">Flavoprotein</keyword>
<dbReference type="GO" id="GO:0097621">
    <property type="term" value="F:monoamine oxidase activity"/>
    <property type="evidence" value="ECO:0007669"/>
    <property type="project" value="UniProtKB-EC"/>
</dbReference>
<dbReference type="EMBL" id="CAXIEN010000218">
    <property type="protein sequence ID" value="CAL1287519.1"/>
    <property type="molecule type" value="Genomic_DNA"/>
</dbReference>
<feature type="binding site" evidence="10">
    <location>
        <position position="56"/>
    </location>
    <ligand>
        <name>FAD</name>
        <dbReference type="ChEBI" id="CHEBI:57692"/>
    </ligand>
</feature>
<evidence type="ECO:0000256" key="1">
    <source>
        <dbReference type="ARBA" id="ARBA00001974"/>
    </source>
</evidence>
<sequence length="114" mass="12757">MLNLTPQERKNAIARSLEEASGCPEAGKSRTFFSLSFVHFRALRAPIGRLYFAGTETSIKWSGYMNGAVEAGERAAREVLCEMGQLTPDKIWIVEPESEVCTIYSLLNTYFILC</sequence>
<dbReference type="InterPro" id="IPR036188">
    <property type="entry name" value="FAD/NAD-bd_sf"/>
</dbReference>
<evidence type="ECO:0000313" key="14">
    <source>
        <dbReference type="Proteomes" id="UP001497382"/>
    </source>
</evidence>
<dbReference type="InterPro" id="IPR002937">
    <property type="entry name" value="Amino_oxidase"/>
</dbReference>
<organism evidence="13 14">
    <name type="scientific">Larinioides sclopetarius</name>
    <dbReference type="NCBI Taxonomy" id="280406"/>
    <lineage>
        <taxon>Eukaryota</taxon>
        <taxon>Metazoa</taxon>
        <taxon>Ecdysozoa</taxon>
        <taxon>Arthropoda</taxon>
        <taxon>Chelicerata</taxon>
        <taxon>Arachnida</taxon>
        <taxon>Araneae</taxon>
        <taxon>Araneomorphae</taxon>
        <taxon>Entelegynae</taxon>
        <taxon>Araneoidea</taxon>
        <taxon>Araneidae</taxon>
        <taxon>Larinioides</taxon>
    </lineage>
</organism>
<evidence type="ECO:0000256" key="7">
    <source>
        <dbReference type="ARBA" id="ARBA00023128"/>
    </source>
</evidence>
<evidence type="ECO:0000313" key="13">
    <source>
        <dbReference type="EMBL" id="CAL1287519.1"/>
    </source>
</evidence>
<evidence type="ECO:0000256" key="11">
    <source>
        <dbReference type="RuleBase" id="RU362067"/>
    </source>
</evidence>
<dbReference type="EC" id="1.4.3.-" evidence="11"/>
<dbReference type="PRINTS" id="PR00757">
    <property type="entry name" value="AMINEOXDASEF"/>
</dbReference>
<dbReference type="PANTHER" id="PTHR43563:SF11">
    <property type="entry name" value="AMINE OXIDASE [FLAVIN-CONTAINING] A"/>
    <property type="match status" value="1"/>
</dbReference>
<comment type="caution">
    <text evidence="13">The sequence shown here is derived from an EMBL/GenBank/DDBJ whole genome shotgun (WGS) entry which is preliminary data.</text>
</comment>
<dbReference type="AlphaFoldDB" id="A0AAV2AW27"/>
<keyword evidence="5" id="KW-1133">Transmembrane helix</keyword>
<evidence type="ECO:0000256" key="8">
    <source>
        <dbReference type="ARBA" id="ARBA00023136"/>
    </source>
</evidence>
<feature type="domain" description="Amine oxidase" evidence="12">
    <location>
        <begin position="39"/>
        <end position="80"/>
    </location>
</feature>
<keyword evidence="8" id="KW-0472">Membrane</keyword>
<dbReference type="GO" id="GO:0008131">
    <property type="term" value="F:primary methylamine oxidase activity"/>
    <property type="evidence" value="ECO:0007669"/>
    <property type="project" value="TreeGrafter"/>
</dbReference>
<dbReference type="InterPro" id="IPR001613">
    <property type="entry name" value="Flavin_amine_oxidase"/>
</dbReference>
<dbReference type="InterPro" id="IPR050703">
    <property type="entry name" value="Flavin_MAO"/>
</dbReference>
<reference evidence="13 14" key="1">
    <citation type="submission" date="2024-04" db="EMBL/GenBank/DDBJ databases">
        <authorList>
            <person name="Rising A."/>
            <person name="Reimegard J."/>
            <person name="Sonavane S."/>
            <person name="Akerstrom W."/>
            <person name="Nylinder S."/>
            <person name="Hedman E."/>
            <person name="Kallberg Y."/>
        </authorList>
    </citation>
    <scope>NUCLEOTIDE SEQUENCE [LARGE SCALE GENOMIC DNA]</scope>
</reference>
<evidence type="ECO:0000256" key="6">
    <source>
        <dbReference type="ARBA" id="ARBA00023002"/>
    </source>
</evidence>
<dbReference type="PANTHER" id="PTHR43563">
    <property type="entry name" value="AMINE OXIDASE"/>
    <property type="match status" value="1"/>
</dbReference>
<comment type="catalytic activity">
    <reaction evidence="9">
        <text>a secondary aliphatic amine + O2 + H2O = a primary amine + an aldehyde + H2O2</text>
        <dbReference type="Rhea" id="RHEA:26414"/>
        <dbReference type="ChEBI" id="CHEBI:15377"/>
        <dbReference type="ChEBI" id="CHEBI:15379"/>
        <dbReference type="ChEBI" id="CHEBI:16240"/>
        <dbReference type="ChEBI" id="CHEBI:17478"/>
        <dbReference type="ChEBI" id="CHEBI:58855"/>
        <dbReference type="ChEBI" id="CHEBI:65296"/>
        <dbReference type="EC" id="1.4.3.4"/>
    </reaction>
</comment>
<keyword evidence="11" id="KW-0274">FAD</keyword>
<comment type="similarity">
    <text evidence="3 11">Belongs to the flavin monoamine oxidase family.</text>
</comment>
<keyword evidence="14" id="KW-1185">Reference proteome</keyword>
<keyword evidence="7" id="KW-0496">Mitochondrion</keyword>